<dbReference type="PANTHER" id="PTHR21272">
    <property type="entry name" value="CATABOLIC 3-DEHYDROQUINASE"/>
    <property type="match status" value="1"/>
</dbReference>
<comment type="catalytic activity">
    <reaction evidence="1 9">
        <text>3-dehydroquinate = 3-dehydroshikimate + H2O</text>
        <dbReference type="Rhea" id="RHEA:21096"/>
        <dbReference type="ChEBI" id="CHEBI:15377"/>
        <dbReference type="ChEBI" id="CHEBI:16630"/>
        <dbReference type="ChEBI" id="CHEBI:32364"/>
        <dbReference type="EC" id="4.2.1.10"/>
    </reaction>
</comment>
<evidence type="ECO:0000256" key="10">
    <source>
        <dbReference type="PIRSR" id="PIRSR001399-1"/>
    </source>
</evidence>
<sequence>MHNAWIMAKHVLVLNGPNLNMLGKREPGIYGAETLSDVEALCRAAGEEFGLTVDCRQSNFEGELVTWIQEALGTADGILINPGAYSHTSVAIHDALRAVGLPVAEVHISNIHQREAFRHHSYVSSVAFGVICGFGTLGYKLALHALAQKLK</sequence>
<organism evidence="14 15">
    <name type="scientific">Devosia equisanguinis</name>
    <dbReference type="NCBI Taxonomy" id="2490941"/>
    <lineage>
        <taxon>Bacteria</taxon>
        <taxon>Pseudomonadati</taxon>
        <taxon>Pseudomonadota</taxon>
        <taxon>Alphaproteobacteria</taxon>
        <taxon>Hyphomicrobiales</taxon>
        <taxon>Devosiaceae</taxon>
        <taxon>Devosia</taxon>
    </lineage>
</organism>
<dbReference type="SUPFAM" id="SSF52304">
    <property type="entry name" value="Type II 3-dehydroquinate dehydratase"/>
    <property type="match status" value="1"/>
</dbReference>
<evidence type="ECO:0000256" key="7">
    <source>
        <dbReference type="ARBA" id="ARBA00023141"/>
    </source>
</evidence>
<dbReference type="InterPro" id="IPR018509">
    <property type="entry name" value="DHquinase_II_CS"/>
</dbReference>
<keyword evidence="9" id="KW-0028">Amino-acid biosynthesis</keyword>
<comment type="pathway">
    <text evidence="3 9">Metabolic intermediate biosynthesis; chorismate biosynthesis; chorismate from D-erythrose 4-phosphate and phosphoenolpyruvate: step 3/7.</text>
</comment>
<dbReference type="InterPro" id="IPR001874">
    <property type="entry name" value="DHquinase_II"/>
</dbReference>
<dbReference type="Pfam" id="PF01220">
    <property type="entry name" value="DHquinase_II"/>
    <property type="match status" value="1"/>
</dbReference>
<evidence type="ECO:0000256" key="11">
    <source>
        <dbReference type="PIRSR" id="PIRSR001399-2"/>
    </source>
</evidence>
<name>A0A447IGX4_9HYPH</name>
<feature type="active site" description="Proton acceptor" evidence="9 10">
    <location>
        <position position="30"/>
    </location>
</feature>
<evidence type="ECO:0000256" key="1">
    <source>
        <dbReference type="ARBA" id="ARBA00001864"/>
    </source>
</evidence>
<dbReference type="NCBIfam" id="NF003806">
    <property type="entry name" value="PRK05395.1-3"/>
    <property type="match status" value="1"/>
</dbReference>
<dbReference type="GO" id="GO:0009073">
    <property type="term" value="P:aromatic amino acid family biosynthetic process"/>
    <property type="evidence" value="ECO:0007669"/>
    <property type="project" value="UniProtKB-KW"/>
</dbReference>
<dbReference type="NCBIfam" id="NF003807">
    <property type="entry name" value="PRK05395.1-4"/>
    <property type="match status" value="1"/>
</dbReference>
<keyword evidence="13" id="KW-1133">Transmembrane helix</keyword>
<feature type="active site" description="Proton donor" evidence="9 10">
    <location>
        <position position="107"/>
    </location>
</feature>
<proteinExistence type="inferred from homology"/>
<evidence type="ECO:0000256" key="9">
    <source>
        <dbReference type="HAMAP-Rule" id="MF_00169"/>
    </source>
</evidence>
<keyword evidence="13" id="KW-0812">Transmembrane</keyword>
<evidence type="ECO:0000256" key="4">
    <source>
        <dbReference type="ARBA" id="ARBA00011037"/>
    </source>
</evidence>
<feature type="binding site" evidence="9 11">
    <location>
        <position position="87"/>
    </location>
    <ligand>
        <name>substrate</name>
    </ligand>
</feature>
<reference evidence="14 15" key="1">
    <citation type="submission" date="2018-12" db="EMBL/GenBank/DDBJ databases">
        <authorList>
            <person name="Criscuolo A."/>
        </authorList>
    </citation>
    <scope>NUCLEOTIDE SEQUENCE [LARGE SCALE GENOMIC DNA]</scope>
    <source>
        <strain evidence="14">ACIP1116281</strain>
    </source>
</reference>
<feature type="transmembrane region" description="Helical" evidence="13">
    <location>
        <begin position="122"/>
        <end position="142"/>
    </location>
</feature>
<feature type="binding site" evidence="9 11">
    <location>
        <begin position="108"/>
        <end position="109"/>
    </location>
    <ligand>
        <name>substrate</name>
    </ligand>
</feature>
<dbReference type="GO" id="GO:0003855">
    <property type="term" value="F:3-dehydroquinate dehydratase activity"/>
    <property type="evidence" value="ECO:0007669"/>
    <property type="project" value="UniProtKB-UniRule"/>
</dbReference>
<evidence type="ECO:0000313" key="15">
    <source>
        <dbReference type="Proteomes" id="UP000268844"/>
    </source>
</evidence>
<dbReference type="UniPathway" id="UPA00053">
    <property type="reaction ID" value="UER00086"/>
</dbReference>
<dbReference type="HAMAP" id="MF_00169">
    <property type="entry name" value="AroQ"/>
    <property type="match status" value="1"/>
</dbReference>
<accession>A0A447IGX4</accession>
<keyword evidence="15" id="KW-1185">Reference proteome</keyword>
<comment type="similarity">
    <text evidence="4 9">Belongs to the type-II 3-dehydroquinase family.</text>
</comment>
<dbReference type="GO" id="GO:0019631">
    <property type="term" value="P:quinate catabolic process"/>
    <property type="evidence" value="ECO:0007669"/>
    <property type="project" value="TreeGrafter"/>
</dbReference>
<dbReference type="Gene3D" id="3.40.50.9100">
    <property type="entry name" value="Dehydroquinase, class II"/>
    <property type="match status" value="1"/>
</dbReference>
<evidence type="ECO:0000256" key="13">
    <source>
        <dbReference type="SAM" id="Phobius"/>
    </source>
</evidence>
<evidence type="ECO:0000256" key="12">
    <source>
        <dbReference type="PIRSR" id="PIRSR001399-3"/>
    </source>
</evidence>
<evidence type="ECO:0000256" key="2">
    <source>
        <dbReference type="ARBA" id="ARBA00003924"/>
    </source>
</evidence>
<comment type="function">
    <text evidence="2 9">Catalyzes a trans-dehydration via an enolate intermediate.</text>
</comment>
<evidence type="ECO:0000313" key="14">
    <source>
        <dbReference type="EMBL" id="VDS06724.1"/>
    </source>
</evidence>
<dbReference type="Proteomes" id="UP000268844">
    <property type="component" value="Unassembled WGS sequence"/>
</dbReference>
<dbReference type="CDD" id="cd00466">
    <property type="entry name" value="DHQase_II"/>
    <property type="match status" value="1"/>
</dbReference>
<feature type="binding site" evidence="9 11">
    <location>
        <position position="94"/>
    </location>
    <ligand>
        <name>substrate</name>
    </ligand>
</feature>
<evidence type="ECO:0000256" key="6">
    <source>
        <dbReference type="ARBA" id="ARBA00012060"/>
    </source>
</evidence>
<protein>
    <recommendedName>
        <fullName evidence="6 9">3-dehydroquinate dehydratase</fullName>
        <shortName evidence="9">3-dehydroquinase</shortName>
        <ecNumber evidence="6 9">4.2.1.10</ecNumber>
    </recommendedName>
    <alternativeName>
        <fullName evidence="9">Type II DHQase</fullName>
    </alternativeName>
</protein>
<dbReference type="AlphaFoldDB" id="A0A447IGX4"/>
<dbReference type="InterPro" id="IPR036441">
    <property type="entry name" value="DHquinase_II_sf"/>
</dbReference>
<evidence type="ECO:0000256" key="3">
    <source>
        <dbReference type="ARBA" id="ARBA00004902"/>
    </source>
</evidence>
<keyword evidence="8 9" id="KW-0456">Lyase</keyword>
<dbReference type="EMBL" id="UZWD01000068">
    <property type="protein sequence ID" value="VDS06724.1"/>
    <property type="molecule type" value="Genomic_DNA"/>
</dbReference>
<dbReference type="GO" id="GO:0008652">
    <property type="term" value="P:amino acid biosynthetic process"/>
    <property type="evidence" value="ECO:0007669"/>
    <property type="project" value="UniProtKB-KW"/>
</dbReference>
<dbReference type="EC" id="4.2.1.10" evidence="6 9"/>
<dbReference type="PANTHER" id="PTHR21272:SF3">
    <property type="entry name" value="CATABOLIC 3-DEHYDROQUINASE"/>
    <property type="match status" value="1"/>
</dbReference>
<evidence type="ECO:0000256" key="8">
    <source>
        <dbReference type="ARBA" id="ARBA00023239"/>
    </source>
</evidence>
<dbReference type="GO" id="GO:0009423">
    <property type="term" value="P:chorismate biosynthetic process"/>
    <property type="evidence" value="ECO:0007669"/>
    <property type="project" value="UniProtKB-UniRule"/>
</dbReference>
<feature type="binding site" evidence="9 11">
    <location>
        <position position="118"/>
    </location>
    <ligand>
        <name>substrate</name>
    </ligand>
</feature>
<keyword evidence="7 9" id="KW-0057">Aromatic amino acid biosynthesis</keyword>
<feature type="binding site" evidence="9 11">
    <location>
        <position position="81"/>
    </location>
    <ligand>
        <name>substrate</name>
    </ligand>
</feature>
<dbReference type="PIRSF" id="PIRSF001399">
    <property type="entry name" value="DHquinase_II"/>
    <property type="match status" value="1"/>
</dbReference>
<keyword evidence="13" id="KW-0472">Membrane</keyword>
<dbReference type="PROSITE" id="PS01029">
    <property type="entry name" value="DEHYDROQUINASE_II"/>
    <property type="match status" value="1"/>
</dbReference>
<comment type="subunit">
    <text evidence="5 9">Homododecamer.</text>
</comment>
<dbReference type="NCBIfam" id="NF003805">
    <property type="entry name" value="PRK05395.1-2"/>
    <property type="match status" value="1"/>
</dbReference>
<gene>
    <name evidence="9 14" type="primary">aroQ</name>
    <name evidence="14" type="ORF">DEVEQU_03889</name>
</gene>
<feature type="site" description="Transition state stabilizer" evidence="9 12">
    <location>
        <position position="25"/>
    </location>
</feature>
<evidence type="ECO:0000256" key="5">
    <source>
        <dbReference type="ARBA" id="ARBA00011193"/>
    </source>
</evidence>
<dbReference type="NCBIfam" id="TIGR01088">
    <property type="entry name" value="aroQ"/>
    <property type="match status" value="1"/>
</dbReference>